<dbReference type="Proteomes" id="UP000557509">
    <property type="component" value="Unassembled WGS sequence"/>
</dbReference>
<keyword evidence="2" id="KW-1185">Reference proteome</keyword>
<gene>
    <name evidence="1" type="ORF">TGRH88_070960</name>
</gene>
<organism evidence="1 2">
    <name type="scientific">Toxoplasma gondii</name>
    <dbReference type="NCBI Taxonomy" id="5811"/>
    <lineage>
        <taxon>Eukaryota</taxon>
        <taxon>Sar</taxon>
        <taxon>Alveolata</taxon>
        <taxon>Apicomplexa</taxon>
        <taxon>Conoidasida</taxon>
        <taxon>Coccidia</taxon>
        <taxon>Eucoccidiorida</taxon>
        <taxon>Eimeriorina</taxon>
        <taxon>Sarcocystidae</taxon>
        <taxon>Toxoplasma</taxon>
    </lineage>
</organism>
<reference evidence="1 2" key="1">
    <citation type="submission" date="2020-03" db="EMBL/GenBank/DDBJ databases">
        <title>Genome sequence of Toxoplasma gondii RH-88 strain.</title>
        <authorList>
            <person name="Lorenzi H.A."/>
            <person name="Venepally P."/>
            <person name="Rozenberg A."/>
            <person name="Sibley D."/>
        </authorList>
    </citation>
    <scope>NUCLEOTIDE SEQUENCE [LARGE SCALE GENOMIC DNA]</scope>
    <source>
        <strain evidence="1 2">RH-88</strain>
    </source>
</reference>
<accession>A0A7J6K478</accession>
<dbReference type="EMBL" id="JAAUHK010000194">
    <property type="protein sequence ID" value="KAF4641286.1"/>
    <property type="molecule type" value="Genomic_DNA"/>
</dbReference>
<sequence>MRRSRTTRTRQEAVELGLPALNSPMRSASRGGVTKKYYLFDFHSSFGSRRVRPSCSRVVVKCEWRLTRMYEEVGAV</sequence>
<evidence type="ECO:0000313" key="1">
    <source>
        <dbReference type="EMBL" id="KAF4641286.1"/>
    </source>
</evidence>
<name>A0A7J6K478_TOXGO</name>
<proteinExistence type="predicted"/>
<dbReference type="AlphaFoldDB" id="A0A7J6K478"/>
<comment type="caution">
    <text evidence="1">The sequence shown here is derived from an EMBL/GenBank/DDBJ whole genome shotgun (WGS) entry which is preliminary data.</text>
</comment>
<protein>
    <submittedName>
        <fullName evidence="1">Uncharacterized protein</fullName>
    </submittedName>
</protein>
<evidence type="ECO:0000313" key="2">
    <source>
        <dbReference type="Proteomes" id="UP000557509"/>
    </source>
</evidence>